<dbReference type="GO" id="GO:1990113">
    <property type="term" value="P:RNA polymerase I assembly"/>
    <property type="evidence" value="ECO:0007669"/>
    <property type="project" value="TreeGrafter"/>
</dbReference>
<dbReference type="GO" id="GO:1990114">
    <property type="term" value="P:RNA polymerase II core complex assembly"/>
    <property type="evidence" value="ECO:0007669"/>
    <property type="project" value="TreeGrafter"/>
</dbReference>
<dbReference type="Gene3D" id="1.10.287.370">
    <property type="match status" value="1"/>
</dbReference>
<dbReference type="HOGENOM" id="CLU_091867_0_2_1"/>
<dbReference type="Proteomes" id="UP000053259">
    <property type="component" value="Unassembled WGS sequence"/>
</dbReference>
<dbReference type="RefSeq" id="XP_016208788.1">
    <property type="nucleotide sequence ID" value="XM_016363409.1"/>
</dbReference>
<dbReference type="FunFam" id="1.10.287.370:FF:000004">
    <property type="entry name" value="Probable prefoldin subunit 5"/>
    <property type="match status" value="1"/>
</dbReference>
<proteinExistence type="inferred from homology"/>
<dbReference type="OrthoDB" id="10267474at2759"/>
<sequence>MASTGGGSTVKLNDLPLQDLSNLKKQIDEELQTLSSSFQSLRAAQSKFRDCLTSLAKGLESKNTSRNILVPLTSSLYVPGKLKGTETVIVDVGTGFFVEKKVDEAKVFYEGKIKELQTNLSELDKILANKAETARAVEGVLRQKIMESQKQGGGAAATSASS</sequence>
<dbReference type="GO" id="GO:0051082">
    <property type="term" value="F:unfolded protein binding"/>
    <property type="evidence" value="ECO:0007669"/>
    <property type="project" value="InterPro"/>
</dbReference>
<gene>
    <name evidence="3" type="ORF">PV09_09361</name>
</gene>
<dbReference type="GO" id="GO:1990115">
    <property type="term" value="P:RNA polymerase III assembly"/>
    <property type="evidence" value="ECO:0007669"/>
    <property type="project" value="TreeGrafter"/>
</dbReference>
<dbReference type="GO" id="GO:0006457">
    <property type="term" value="P:protein folding"/>
    <property type="evidence" value="ECO:0007669"/>
    <property type="project" value="InterPro"/>
</dbReference>
<dbReference type="AlphaFoldDB" id="A0A0D2AJ12"/>
<dbReference type="NCBIfam" id="TIGR00293">
    <property type="entry name" value="prefoldin subunit alpha"/>
    <property type="match status" value="1"/>
</dbReference>
<evidence type="ECO:0000313" key="4">
    <source>
        <dbReference type="Proteomes" id="UP000053259"/>
    </source>
</evidence>
<protein>
    <submittedName>
        <fullName evidence="3">Prefoldin, alpha subunit</fullName>
    </submittedName>
</protein>
<dbReference type="FunCoup" id="A0A0D2AJ12">
    <property type="interactions" value="990"/>
</dbReference>
<dbReference type="InterPro" id="IPR009053">
    <property type="entry name" value="Prefoldin"/>
</dbReference>
<dbReference type="STRING" id="253628.A0A0D2AJ12"/>
<accession>A0A0D2AJ12</accession>
<name>A0A0D2AJ12_9PEZI</name>
<dbReference type="InterPro" id="IPR011599">
    <property type="entry name" value="PFD_alpha_archaea"/>
</dbReference>
<dbReference type="SUPFAM" id="SSF46579">
    <property type="entry name" value="Prefoldin"/>
    <property type="match status" value="1"/>
</dbReference>
<dbReference type="CDD" id="cd23157">
    <property type="entry name" value="Prefoldin_5"/>
    <property type="match status" value="1"/>
</dbReference>
<dbReference type="GO" id="GO:0005737">
    <property type="term" value="C:cytoplasm"/>
    <property type="evidence" value="ECO:0007669"/>
    <property type="project" value="TreeGrafter"/>
</dbReference>
<evidence type="ECO:0000256" key="2">
    <source>
        <dbReference type="ARBA" id="ARBA00023186"/>
    </source>
</evidence>
<evidence type="ECO:0000313" key="3">
    <source>
        <dbReference type="EMBL" id="KIV98918.1"/>
    </source>
</evidence>
<comment type="similarity">
    <text evidence="1">Belongs to the prefoldin subunit alpha family.</text>
</comment>
<keyword evidence="4" id="KW-1185">Reference proteome</keyword>
<dbReference type="InParanoid" id="A0A0D2AJ12"/>
<reference evidence="3 4" key="1">
    <citation type="submission" date="2015-01" db="EMBL/GenBank/DDBJ databases">
        <title>The Genome Sequence of Ochroconis gallopava CBS43764.</title>
        <authorList>
            <consortium name="The Broad Institute Genomics Platform"/>
            <person name="Cuomo C."/>
            <person name="de Hoog S."/>
            <person name="Gorbushina A."/>
            <person name="Stielow B."/>
            <person name="Teixiera M."/>
            <person name="Abouelleil A."/>
            <person name="Chapman S.B."/>
            <person name="Priest M."/>
            <person name="Young S.K."/>
            <person name="Wortman J."/>
            <person name="Nusbaum C."/>
            <person name="Birren B."/>
        </authorList>
    </citation>
    <scope>NUCLEOTIDE SEQUENCE [LARGE SCALE GENOMIC DNA]</scope>
    <source>
        <strain evidence="3 4">CBS 43764</strain>
    </source>
</reference>
<dbReference type="GO" id="GO:0016272">
    <property type="term" value="C:prefoldin complex"/>
    <property type="evidence" value="ECO:0007669"/>
    <property type="project" value="InterPro"/>
</dbReference>
<dbReference type="VEuPathDB" id="FungiDB:PV09_09361"/>
<dbReference type="InterPro" id="IPR004127">
    <property type="entry name" value="Prefoldin_subunit_alpha"/>
</dbReference>
<dbReference type="Pfam" id="PF02996">
    <property type="entry name" value="Prefoldin"/>
    <property type="match status" value="1"/>
</dbReference>
<dbReference type="EMBL" id="KN847591">
    <property type="protein sequence ID" value="KIV98918.1"/>
    <property type="molecule type" value="Genomic_DNA"/>
</dbReference>
<organism evidence="3 4">
    <name type="scientific">Verruconis gallopava</name>
    <dbReference type="NCBI Taxonomy" id="253628"/>
    <lineage>
        <taxon>Eukaryota</taxon>
        <taxon>Fungi</taxon>
        <taxon>Dikarya</taxon>
        <taxon>Ascomycota</taxon>
        <taxon>Pezizomycotina</taxon>
        <taxon>Dothideomycetes</taxon>
        <taxon>Pleosporomycetidae</taxon>
        <taxon>Venturiales</taxon>
        <taxon>Sympoventuriaceae</taxon>
        <taxon>Verruconis</taxon>
    </lineage>
</organism>
<dbReference type="PANTHER" id="PTHR12674:SF2">
    <property type="entry name" value="PREFOLDIN SUBUNIT 5"/>
    <property type="match status" value="1"/>
</dbReference>
<keyword evidence="2" id="KW-0143">Chaperone</keyword>
<dbReference type="GeneID" id="27317334"/>
<evidence type="ECO:0000256" key="1">
    <source>
        <dbReference type="ARBA" id="ARBA00010048"/>
    </source>
</evidence>
<dbReference type="PANTHER" id="PTHR12674">
    <property type="entry name" value="PREFOLDIN SUBUNIT 5"/>
    <property type="match status" value="1"/>
</dbReference>